<feature type="transmembrane region" description="Helical" evidence="8">
    <location>
        <begin position="416"/>
        <end position="441"/>
    </location>
</feature>
<dbReference type="Pfam" id="PF13416">
    <property type="entry name" value="SBP_bac_8"/>
    <property type="match status" value="1"/>
</dbReference>
<evidence type="ECO:0000313" key="11">
    <source>
        <dbReference type="EMBL" id="ORY27224.1"/>
    </source>
</evidence>
<feature type="chain" id="PRO_5012914761" evidence="9">
    <location>
        <begin position="20"/>
        <end position="696"/>
    </location>
</feature>
<protein>
    <submittedName>
        <fullName evidence="11">Periplasmic binding protein-like II</fullName>
    </submittedName>
</protein>
<dbReference type="GO" id="GO:0004930">
    <property type="term" value="F:G protein-coupled receptor activity"/>
    <property type="evidence" value="ECO:0007669"/>
    <property type="project" value="InterPro"/>
</dbReference>
<feature type="transmembrane region" description="Helical" evidence="8">
    <location>
        <begin position="571"/>
        <end position="592"/>
    </location>
</feature>
<proteinExistence type="inferred from homology"/>
<accession>A0A1Y2AXP6</accession>
<evidence type="ECO:0000259" key="10">
    <source>
        <dbReference type="Pfam" id="PF00003"/>
    </source>
</evidence>
<keyword evidence="6 8" id="KW-1133">Transmembrane helix</keyword>
<keyword evidence="4 8" id="KW-0812">Transmembrane</keyword>
<keyword evidence="7 8" id="KW-0472">Membrane</keyword>
<dbReference type="GO" id="GO:0016020">
    <property type="term" value="C:membrane"/>
    <property type="evidence" value="ECO:0007669"/>
    <property type="project" value="UniProtKB-SubCell"/>
</dbReference>
<dbReference type="Pfam" id="PF00003">
    <property type="entry name" value="7tm_3"/>
    <property type="match status" value="1"/>
</dbReference>
<dbReference type="SUPFAM" id="SSF53850">
    <property type="entry name" value="Periplasmic binding protein-like II"/>
    <property type="match status" value="1"/>
</dbReference>
<evidence type="ECO:0000256" key="3">
    <source>
        <dbReference type="ARBA" id="ARBA00022448"/>
    </source>
</evidence>
<keyword evidence="3" id="KW-0813">Transport</keyword>
<evidence type="ECO:0000313" key="12">
    <source>
        <dbReference type="Proteomes" id="UP000193920"/>
    </source>
</evidence>
<dbReference type="PANTHER" id="PTHR30061">
    <property type="entry name" value="MALTOSE-BINDING PERIPLASMIC PROTEIN"/>
    <property type="match status" value="1"/>
</dbReference>
<dbReference type="InterPro" id="IPR017978">
    <property type="entry name" value="GPCR_3_C"/>
</dbReference>
<reference evidence="11 12" key="1">
    <citation type="submission" date="2016-08" db="EMBL/GenBank/DDBJ databases">
        <title>A Parts List for Fungal Cellulosomes Revealed by Comparative Genomics.</title>
        <authorList>
            <consortium name="DOE Joint Genome Institute"/>
            <person name="Haitjema C.H."/>
            <person name="Gilmore S.P."/>
            <person name="Henske J.K."/>
            <person name="Solomon K.V."/>
            <person name="De Groot R."/>
            <person name="Kuo A."/>
            <person name="Mondo S.J."/>
            <person name="Salamov A.A."/>
            <person name="Labutti K."/>
            <person name="Zhao Z."/>
            <person name="Chiniquy J."/>
            <person name="Barry K."/>
            <person name="Brewer H.M."/>
            <person name="Purvine S.O."/>
            <person name="Wright A.T."/>
            <person name="Boxma B."/>
            <person name="Van Alen T."/>
            <person name="Hackstein J.H."/>
            <person name="Baker S.E."/>
            <person name="Grigoriev I.V."/>
            <person name="O'Malley M.A."/>
        </authorList>
    </citation>
    <scope>NUCLEOTIDE SEQUENCE [LARGE SCALE GENOMIC DNA]</scope>
    <source>
        <strain evidence="11 12">G1</strain>
    </source>
</reference>
<dbReference type="AlphaFoldDB" id="A0A1Y2AXP6"/>
<comment type="subcellular location">
    <subcellularLocation>
        <location evidence="1">Membrane</location>
        <topology evidence="1">Multi-pass membrane protein</topology>
    </subcellularLocation>
</comment>
<evidence type="ECO:0000256" key="9">
    <source>
        <dbReference type="SAM" id="SignalP"/>
    </source>
</evidence>
<sequence length="696" mass="81692">MNLYYIILIIILYTQICKGEKVKLKAIALSYQDSGEIFNFMTYEFNKYAKANNLDMELFLNLYTSKNSSLLVNNYGTSLEYLMNKGLTDYDLYFYDIMYTKRYSSYLEDLRDWLPEDHLELYSSGVASQFCKNGDKWVGLPAHVLYDVLYCNMNLLNKYNKNIPKTWNELLKIGKDIRQYEKFNNNLIIYNGLFPDYETSLCSAHEFIYSFRNTKESPFPDYTSKEVIDALNMLRNLKDELSDNDIFKSQESETLNSLFSQNNLFIKFWLLPTNPVYKVIPLVGNKEGVSGSTIGGTNIGINKFISDSRKRLAAKALQFMTSKEIQKKILLKLKSVSAIHSLYDDEEVCAAIDCELIKNIQPIARPNPKIVSYDLYSEKFRKYISDFLYEDKSAPDILNKIENIEKIYEINITSPLAGIIIFVLVIISLLMILFTLPFLFIKKYKPYFRFLSTDFWIFVLFGLVLHLIVILINYGELTKTKCQLRYILWLFGFTFYFIPLFHSFIENFPKERKYLIINRNYKYLFLIFFILIDIILSKLYLSLSTTPEIKFIENGKNYRVCKLYINNYGKYLYLVSLIEKGLIVIAMLILAFHEWNIWKILKDVRSITVAILIDIFLYALYIFMISINITHYIAFYLFYSLIILIFVLSNYAIIYGVRIIRILTNNDADILFIEALSKNSLDLESSSNEMFPSNYI</sequence>
<comment type="caution">
    <text evidence="11">The sequence shown here is derived from an EMBL/GenBank/DDBJ whole genome shotgun (WGS) entry which is preliminary data.</text>
</comment>
<feature type="signal peptide" evidence="9">
    <location>
        <begin position="1"/>
        <end position="19"/>
    </location>
</feature>
<dbReference type="OrthoDB" id="10423126at2759"/>
<dbReference type="PANTHER" id="PTHR30061:SF50">
    <property type="entry name" value="MALTOSE_MALTODEXTRIN-BINDING PERIPLASMIC PROTEIN"/>
    <property type="match status" value="1"/>
</dbReference>
<keyword evidence="12" id="KW-1185">Reference proteome</keyword>
<evidence type="ECO:0000256" key="5">
    <source>
        <dbReference type="ARBA" id="ARBA00022729"/>
    </source>
</evidence>
<gene>
    <name evidence="11" type="ORF">LY90DRAFT_96407</name>
</gene>
<feature type="transmembrane region" description="Helical" evidence="8">
    <location>
        <begin position="486"/>
        <end position="502"/>
    </location>
</feature>
<dbReference type="GO" id="GO:1901982">
    <property type="term" value="F:maltose binding"/>
    <property type="evidence" value="ECO:0007669"/>
    <property type="project" value="TreeGrafter"/>
</dbReference>
<dbReference type="GO" id="GO:0042956">
    <property type="term" value="P:maltodextrin transmembrane transport"/>
    <property type="evidence" value="ECO:0007669"/>
    <property type="project" value="TreeGrafter"/>
</dbReference>
<dbReference type="STRING" id="1754190.A0A1Y2AXP6"/>
<feature type="transmembrane region" description="Helical" evidence="8">
    <location>
        <begin position="523"/>
        <end position="541"/>
    </location>
</feature>
<feature type="domain" description="G-protein coupled receptors family 3 profile" evidence="10">
    <location>
        <begin position="417"/>
        <end position="646"/>
    </location>
</feature>
<feature type="transmembrane region" description="Helical" evidence="8">
    <location>
        <begin position="604"/>
        <end position="627"/>
    </location>
</feature>
<comment type="similarity">
    <text evidence="2">Belongs to the bacterial solute-binding protein 1 family.</text>
</comment>
<dbReference type="InterPro" id="IPR006059">
    <property type="entry name" value="SBP"/>
</dbReference>
<evidence type="ECO:0000256" key="6">
    <source>
        <dbReference type="ARBA" id="ARBA00022989"/>
    </source>
</evidence>
<dbReference type="Proteomes" id="UP000193920">
    <property type="component" value="Unassembled WGS sequence"/>
</dbReference>
<feature type="transmembrane region" description="Helical" evidence="8">
    <location>
        <begin position="453"/>
        <end position="474"/>
    </location>
</feature>
<dbReference type="EMBL" id="MCOG01000194">
    <property type="protein sequence ID" value="ORY27224.1"/>
    <property type="molecule type" value="Genomic_DNA"/>
</dbReference>
<feature type="transmembrane region" description="Helical" evidence="8">
    <location>
        <begin position="633"/>
        <end position="654"/>
    </location>
</feature>
<evidence type="ECO:0000256" key="7">
    <source>
        <dbReference type="ARBA" id="ARBA00023136"/>
    </source>
</evidence>
<dbReference type="Gene3D" id="3.40.190.10">
    <property type="entry name" value="Periplasmic binding protein-like II"/>
    <property type="match status" value="2"/>
</dbReference>
<evidence type="ECO:0000256" key="1">
    <source>
        <dbReference type="ARBA" id="ARBA00004141"/>
    </source>
</evidence>
<name>A0A1Y2AXP6_9FUNG</name>
<evidence type="ECO:0000256" key="2">
    <source>
        <dbReference type="ARBA" id="ARBA00008520"/>
    </source>
</evidence>
<dbReference type="GO" id="GO:0015768">
    <property type="term" value="P:maltose transport"/>
    <property type="evidence" value="ECO:0007669"/>
    <property type="project" value="TreeGrafter"/>
</dbReference>
<keyword evidence="5 9" id="KW-0732">Signal</keyword>
<evidence type="ECO:0000256" key="8">
    <source>
        <dbReference type="SAM" id="Phobius"/>
    </source>
</evidence>
<organism evidence="11 12">
    <name type="scientific">Neocallimastix californiae</name>
    <dbReference type="NCBI Taxonomy" id="1754190"/>
    <lineage>
        <taxon>Eukaryota</taxon>
        <taxon>Fungi</taxon>
        <taxon>Fungi incertae sedis</taxon>
        <taxon>Chytridiomycota</taxon>
        <taxon>Chytridiomycota incertae sedis</taxon>
        <taxon>Neocallimastigomycetes</taxon>
        <taxon>Neocallimastigales</taxon>
        <taxon>Neocallimastigaceae</taxon>
        <taxon>Neocallimastix</taxon>
    </lineage>
</organism>
<evidence type="ECO:0000256" key="4">
    <source>
        <dbReference type="ARBA" id="ARBA00022692"/>
    </source>
</evidence>